<dbReference type="AlphaFoldDB" id="A0A7C1FIJ5"/>
<evidence type="ECO:0000256" key="5">
    <source>
        <dbReference type="ARBA" id="ARBA00022989"/>
    </source>
</evidence>
<dbReference type="InterPro" id="IPR025966">
    <property type="entry name" value="OppC_N"/>
</dbReference>
<organism evidence="9">
    <name type="scientific">Caldilinea aerophila</name>
    <dbReference type="NCBI Taxonomy" id="133453"/>
    <lineage>
        <taxon>Bacteria</taxon>
        <taxon>Bacillati</taxon>
        <taxon>Chloroflexota</taxon>
        <taxon>Caldilineae</taxon>
        <taxon>Caldilineales</taxon>
        <taxon>Caldilineaceae</taxon>
        <taxon>Caldilinea</taxon>
    </lineage>
</organism>
<feature type="transmembrane region" description="Helical" evidence="7">
    <location>
        <begin position="232"/>
        <end position="250"/>
    </location>
</feature>
<evidence type="ECO:0000313" key="9">
    <source>
        <dbReference type="EMBL" id="HDX31414.1"/>
    </source>
</evidence>
<sequence length="303" mass="32496">MEQAITPAAPIQHASPAGARFTHWLRLLYRDRLALTGLVILIGFVGIAVFAPFLAPHDPLAQNLRASKLPPAWQDGGSWEHPLGTDRLGRDLLSRIIYGARVSLLVGFFGAALACLLGLVAGVLAGYLGGWVDAVITGLVNLLLSIPYLVLVIVVAALVGRSLVNVILLFGITTAPLFARVVRGEVLRLRNMAFIEATVAVGTPPLRVLLRHIVPNLTAPLMTLATFEMSAMIFYEAGLGFLGLSVPPSVPSWGNLLSTGRESLMAGMPWLSFYPGLAIALTALGVNLLGDWLRDVTDPRMRR</sequence>
<dbReference type="Gene3D" id="1.10.3720.10">
    <property type="entry name" value="MetI-like"/>
    <property type="match status" value="1"/>
</dbReference>
<protein>
    <submittedName>
        <fullName evidence="9">ABC transporter permease</fullName>
    </submittedName>
</protein>
<evidence type="ECO:0000256" key="1">
    <source>
        <dbReference type="ARBA" id="ARBA00004651"/>
    </source>
</evidence>
<dbReference type="PROSITE" id="PS50928">
    <property type="entry name" value="ABC_TM1"/>
    <property type="match status" value="1"/>
</dbReference>
<evidence type="ECO:0000256" key="6">
    <source>
        <dbReference type="ARBA" id="ARBA00023136"/>
    </source>
</evidence>
<dbReference type="InterPro" id="IPR035906">
    <property type="entry name" value="MetI-like_sf"/>
</dbReference>
<dbReference type="GO" id="GO:0055085">
    <property type="term" value="P:transmembrane transport"/>
    <property type="evidence" value="ECO:0007669"/>
    <property type="project" value="InterPro"/>
</dbReference>
<keyword evidence="2 7" id="KW-0813">Transport</keyword>
<evidence type="ECO:0000259" key="8">
    <source>
        <dbReference type="PROSITE" id="PS50928"/>
    </source>
</evidence>
<dbReference type="Pfam" id="PF12911">
    <property type="entry name" value="OppC_N"/>
    <property type="match status" value="1"/>
</dbReference>
<evidence type="ECO:0000256" key="4">
    <source>
        <dbReference type="ARBA" id="ARBA00022692"/>
    </source>
</evidence>
<feature type="transmembrane region" description="Helical" evidence="7">
    <location>
        <begin position="33"/>
        <end position="55"/>
    </location>
</feature>
<evidence type="ECO:0000256" key="3">
    <source>
        <dbReference type="ARBA" id="ARBA00022475"/>
    </source>
</evidence>
<keyword evidence="4 7" id="KW-0812">Transmembrane</keyword>
<feature type="transmembrane region" description="Helical" evidence="7">
    <location>
        <begin position="270"/>
        <end position="293"/>
    </location>
</feature>
<dbReference type="PANTHER" id="PTHR43386:SF25">
    <property type="entry name" value="PEPTIDE ABC TRANSPORTER PERMEASE PROTEIN"/>
    <property type="match status" value="1"/>
</dbReference>
<dbReference type="InterPro" id="IPR050366">
    <property type="entry name" value="BP-dependent_transpt_permease"/>
</dbReference>
<comment type="similarity">
    <text evidence="7">Belongs to the binding-protein-dependent transport system permease family.</text>
</comment>
<proteinExistence type="inferred from homology"/>
<feature type="domain" description="ABC transmembrane type-1" evidence="8">
    <location>
        <begin position="100"/>
        <end position="290"/>
    </location>
</feature>
<dbReference type="SUPFAM" id="SSF161098">
    <property type="entry name" value="MetI-like"/>
    <property type="match status" value="1"/>
</dbReference>
<dbReference type="InterPro" id="IPR000515">
    <property type="entry name" value="MetI-like"/>
</dbReference>
<keyword evidence="6 7" id="KW-0472">Membrane</keyword>
<gene>
    <name evidence="9" type="ORF">ENQ20_07955</name>
</gene>
<evidence type="ECO:0000256" key="7">
    <source>
        <dbReference type="RuleBase" id="RU363032"/>
    </source>
</evidence>
<dbReference type="CDD" id="cd06261">
    <property type="entry name" value="TM_PBP2"/>
    <property type="match status" value="1"/>
</dbReference>
<accession>A0A7C1FIJ5</accession>
<name>A0A7C1FIJ5_9CHLR</name>
<feature type="transmembrane region" description="Helical" evidence="7">
    <location>
        <begin position="135"/>
        <end position="157"/>
    </location>
</feature>
<keyword evidence="5 7" id="KW-1133">Transmembrane helix</keyword>
<comment type="subcellular location">
    <subcellularLocation>
        <location evidence="1 7">Cell membrane</location>
        <topology evidence="1 7">Multi-pass membrane protein</topology>
    </subcellularLocation>
</comment>
<reference evidence="9" key="1">
    <citation type="journal article" date="2020" name="mSystems">
        <title>Genome- and Community-Level Interaction Insights into Carbon Utilization and Element Cycling Functions of Hydrothermarchaeota in Hydrothermal Sediment.</title>
        <authorList>
            <person name="Zhou Z."/>
            <person name="Liu Y."/>
            <person name="Xu W."/>
            <person name="Pan J."/>
            <person name="Luo Z.H."/>
            <person name="Li M."/>
        </authorList>
    </citation>
    <scope>NUCLEOTIDE SEQUENCE [LARGE SCALE GENOMIC DNA]</scope>
    <source>
        <strain evidence="9">SpSt-289</strain>
    </source>
</reference>
<keyword evidence="3" id="KW-1003">Cell membrane</keyword>
<dbReference type="EMBL" id="DSMG01000083">
    <property type="protein sequence ID" value="HDX31414.1"/>
    <property type="molecule type" value="Genomic_DNA"/>
</dbReference>
<evidence type="ECO:0000256" key="2">
    <source>
        <dbReference type="ARBA" id="ARBA00022448"/>
    </source>
</evidence>
<feature type="transmembrane region" description="Helical" evidence="7">
    <location>
        <begin position="163"/>
        <end position="182"/>
    </location>
</feature>
<dbReference type="PANTHER" id="PTHR43386">
    <property type="entry name" value="OLIGOPEPTIDE TRANSPORT SYSTEM PERMEASE PROTEIN APPC"/>
    <property type="match status" value="1"/>
</dbReference>
<comment type="caution">
    <text evidence="9">The sequence shown here is derived from an EMBL/GenBank/DDBJ whole genome shotgun (WGS) entry which is preliminary data.</text>
</comment>
<dbReference type="GO" id="GO:0005886">
    <property type="term" value="C:plasma membrane"/>
    <property type="evidence" value="ECO:0007669"/>
    <property type="project" value="UniProtKB-SubCell"/>
</dbReference>
<dbReference type="Pfam" id="PF00528">
    <property type="entry name" value="BPD_transp_1"/>
    <property type="match status" value="1"/>
</dbReference>
<feature type="transmembrane region" description="Helical" evidence="7">
    <location>
        <begin position="102"/>
        <end position="128"/>
    </location>
</feature>